<gene>
    <name evidence="1" type="ORF">WM2015_1021</name>
</gene>
<dbReference type="Gene3D" id="1.20.1050.10">
    <property type="match status" value="1"/>
</dbReference>
<accession>A0A0K0XUN9</accession>
<dbReference type="InterPro" id="IPR036249">
    <property type="entry name" value="Thioredoxin-like_sf"/>
</dbReference>
<dbReference type="EMBL" id="CP012154">
    <property type="protein sequence ID" value="AKS41398.1"/>
    <property type="molecule type" value="Genomic_DNA"/>
</dbReference>
<dbReference type="PROSITE" id="PS50404">
    <property type="entry name" value="GST_NTER"/>
    <property type="match status" value="1"/>
</dbReference>
<name>A0A0K0XUN9_9GAMM</name>
<dbReference type="RefSeq" id="WP_049725038.1">
    <property type="nucleotide sequence ID" value="NZ_CP012154.1"/>
</dbReference>
<dbReference type="CDD" id="cd00570">
    <property type="entry name" value="GST_N_family"/>
    <property type="match status" value="1"/>
</dbReference>
<reference evidence="1 2" key="1">
    <citation type="submission" date="2015-07" db="EMBL/GenBank/DDBJ databases">
        <authorList>
            <person name="Noorani M."/>
        </authorList>
    </citation>
    <scope>NUCLEOTIDE SEQUENCE [LARGE SCALE GENOMIC DNA]</scope>
    <source>
        <strain evidence="1 2">KCTC 42284</strain>
    </source>
</reference>
<organism evidence="1 2">
    <name type="scientific">Wenzhouxiangella marina</name>
    <dbReference type="NCBI Taxonomy" id="1579979"/>
    <lineage>
        <taxon>Bacteria</taxon>
        <taxon>Pseudomonadati</taxon>
        <taxon>Pseudomonadota</taxon>
        <taxon>Gammaproteobacteria</taxon>
        <taxon>Chromatiales</taxon>
        <taxon>Wenzhouxiangellaceae</taxon>
        <taxon>Wenzhouxiangella</taxon>
    </lineage>
</organism>
<dbReference type="STRING" id="1579979.WM2015_1021"/>
<protein>
    <submittedName>
        <fullName evidence="1">Glutathione S-transferase domain-containing protein</fullName>
    </submittedName>
</protein>
<dbReference type="InterPro" id="IPR004045">
    <property type="entry name" value="Glutathione_S-Trfase_N"/>
</dbReference>
<keyword evidence="2" id="KW-1185">Reference proteome</keyword>
<proteinExistence type="predicted"/>
<dbReference type="SUPFAM" id="SSF52833">
    <property type="entry name" value="Thioredoxin-like"/>
    <property type="match status" value="1"/>
</dbReference>
<dbReference type="Gene3D" id="3.40.30.10">
    <property type="entry name" value="Glutaredoxin"/>
    <property type="match status" value="1"/>
</dbReference>
<dbReference type="Proteomes" id="UP000066624">
    <property type="component" value="Chromosome"/>
</dbReference>
<sequence>MRLYGSTTSPYVRHCRIVLAQTELEHEFVETDYTESALRSPTARVPFLDDGELRLHDSASILRHLRERAGQVFMPDIQDYETFLLANTGLDASVNLFLLEKEGLTPAKVPYLARQAARVESVLAELDARCAQGLDTLEAPFSDGQLRVGCYLSWAAFRERFAIDGKRNLEALMVKLDADPVFAGTHPSLLV</sequence>
<dbReference type="AlphaFoldDB" id="A0A0K0XUN9"/>
<dbReference type="Pfam" id="PF13417">
    <property type="entry name" value="GST_N_3"/>
    <property type="match status" value="1"/>
</dbReference>
<keyword evidence="1" id="KW-0808">Transferase</keyword>
<evidence type="ECO:0000313" key="1">
    <source>
        <dbReference type="EMBL" id="AKS41398.1"/>
    </source>
</evidence>
<dbReference type="KEGG" id="wma:WM2015_1021"/>
<dbReference type="GO" id="GO:0016740">
    <property type="term" value="F:transferase activity"/>
    <property type="evidence" value="ECO:0007669"/>
    <property type="project" value="UniProtKB-KW"/>
</dbReference>
<dbReference type="OrthoDB" id="9782992at2"/>
<evidence type="ECO:0000313" key="2">
    <source>
        <dbReference type="Proteomes" id="UP000066624"/>
    </source>
</evidence>